<reference evidence="1" key="1">
    <citation type="submission" date="2020-05" db="EMBL/GenBank/DDBJ databases">
        <title>Mycena genomes resolve the evolution of fungal bioluminescence.</title>
        <authorList>
            <person name="Tsai I.J."/>
        </authorList>
    </citation>
    <scope>NUCLEOTIDE SEQUENCE</scope>
    <source>
        <strain evidence="1">160909Yilan</strain>
    </source>
</reference>
<comment type="caution">
    <text evidence="1">The sequence shown here is derived from an EMBL/GenBank/DDBJ whole genome shotgun (WGS) entry which is preliminary data.</text>
</comment>
<organism evidence="1 2">
    <name type="scientific">Mycena sanguinolenta</name>
    <dbReference type="NCBI Taxonomy" id="230812"/>
    <lineage>
        <taxon>Eukaryota</taxon>
        <taxon>Fungi</taxon>
        <taxon>Dikarya</taxon>
        <taxon>Basidiomycota</taxon>
        <taxon>Agaricomycotina</taxon>
        <taxon>Agaricomycetes</taxon>
        <taxon>Agaricomycetidae</taxon>
        <taxon>Agaricales</taxon>
        <taxon>Marasmiineae</taxon>
        <taxon>Mycenaceae</taxon>
        <taxon>Mycena</taxon>
    </lineage>
</organism>
<evidence type="ECO:0000313" key="1">
    <source>
        <dbReference type="EMBL" id="KAF7374198.1"/>
    </source>
</evidence>
<evidence type="ECO:0000313" key="2">
    <source>
        <dbReference type="Proteomes" id="UP000623467"/>
    </source>
</evidence>
<name>A0A8H6Z8D5_9AGAR</name>
<protein>
    <submittedName>
        <fullName evidence="1">Uncharacterized protein</fullName>
    </submittedName>
</protein>
<dbReference type="Proteomes" id="UP000623467">
    <property type="component" value="Unassembled WGS sequence"/>
</dbReference>
<proteinExistence type="predicted"/>
<dbReference type="EMBL" id="JACAZH010000002">
    <property type="protein sequence ID" value="KAF7374198.1"/>
    <property type="molecule type" value="Genomic_DNA"/>
</dbReference>
<dbReference type="OrthoDB" id="10431560at2759"/>
<keyword evidence="2" id="KW-1185">Reference proteome</keyword>
<dbReference type="AlphaFoldDB" id="A0A8H6Z8D5"/>
<gene>
    <name evidence="1" type="ORF">MSAN_00301700</name>
</gene>
<accession>A0A8H6Z8D5</accession>
<sequence>MSTQLCQKYISIFFVRIEFQEVRDYLHSILGHHLFDTDCTFLIRRSTGRLCLDLIPGRTDFIAELLQRSMPTFQGLGFLARENSEATAIGLLTLEQYHEISYWELQVFRYLSISPSATVSLGGVFRCSSDDIFDNLLEIAWLPNAELSLGSGWYLSGCGSSFGELMADGWTRLNSNDIVGTRACTGCSTPHNISWLSQANHIFTALEIWSNFQDYVVVDEIDFELSVSTAEGDTPPSFLFLCPPSHFWTGKCSFKWPDCPAYWSLDPSGADKLTLEEATRLGFPSFRLSTQIRGKSWDSSVYAGLCQFHQAKGFDPASQDVARHLGHRLYQVSRPFAHIDDRYSEDDDTSQWATDEEVDDKPDSTLMNHGDLVLGSTHQGMEEVPVFNSVEDIDFPTYWDASVAGGGYSYHSQPNPNLSTSEFSMSTFDFDAHNFGNNLSWFNSSGFNDVVPSSSTLNHNSPMLHNAAQLFPATSLPLLPTRLSAASPFPIAPVVNTPVADTLSKKTKNP</sequence>